<dbReference type="SUPFAM" id="SSF81872">
    <property type="entry name" value="BRCA2 helical domain"/>
    <property type="match status" value="1"/>
</dbReference>
<sequence>MYYAFNTESSVIPSASQIAGSSALLDPQAMLEQLLAQGCRLASQAWVDNHWGLILWKVAGMVSLDPKPESNPGTRRWCWRHIREQFLYRYEKELEGGARPPLRLIATQDAPASLPMVLCVSNISWSSGGVDHDGLVMDQIPELELTDGWYKLRAEVDGALTRAIKKGKIRVGRKLAVQNARLSSDHKDPTEVLEAYDRCHLVLAGNSCHLAPWHAKLGFSSSPSFATLGSLTSDGGVVTIVELAVVKAHPVAFIEFVEGSDGKTRRIGPRNEKEEMKARDQWARRREDLASKLRDDIDRKISTLEGYAHRLDAKAGSAQGKTEDEDPPPHIDTYYDDLEEGGNLGTLLCRLSKSEMRWLSETIRKNCATLRENAREETEKELAFECPPRKVRNFRVVVAEDARTRERKAYRRAQITVWDVLDLGFGEGTKAGAFLPDQRFLVTNLIPTQQSAWMANEPGAEVYLTTRRDSKWTKMN</sequence>
<dbReference type="Proteomes" id="UP000305948">
    <property type="component" value="Unassembled WGS sequence"/>
</dbReference>
<protein>
    <recommendedName>
        <fullName evidence="1">BRCA2 OB1 domain-containing protein</fullName>
    </recommendedName>
</protein>
<dbReference type="InterPro" id="IPR015525">
    <property type="entry name" value="BRCA2"/>
</dbReference>
<evidence type="ECO:0000313" key="3">
    <source>
        <dbReference type="Proteomes" id="UP000305948"/>
    </source>
</evidence>
<reference evidence="2 3" key="1">
    <citation type="journal article" date="2019" name="Nat. Ecol. Evol.">
        <title>Megaphylogeny resolves global patterns of mushroom evolution.</title>
        <authorList>
            <person name="Varga T."/>
            <person name="Krizsan K."/>
            <person name="Foldi C."/>
            <person name="Dima B."/>
            <person name="Sanchez-Garcia M."/>
            <person name="Sanchez-Ramirez S."/>
            <person name="Szollosi G.J."/>
            <person name="Szarkandi J.G."/>
            <person name="Papp V."/>
            <person name="Albert L."/>
            <person name="Andreopoulos W."/>
            <person name="Angelini C."/>
            <person name="Antonin V."/>
            <person name="Barry K.W."/>
            <person name="Bougher N.L."/>
            <person name="Buchanan P."/>
            <person name="Buyck B."/>
            <person name="Bense V."/>
            <person name="Catcheside P."/>
            <person name="Chovatia M."/>
            <person name="Cooper J."/>
            <person name="Damon W."/>
            <person name="Desjardin D."/>
            <person name="Finy P."/>
            <person name="Geml J."/>
            <person name="Haridas S."/>
            <person name="Hughes K."/>
            <person name="Justo A."/>
            <person name="Karasinski D."/>
            <person name="Kautmanova I."/>
            <person name="Kiss B."/>
            <person name="Kocsube S."/>
            <person name="Kotiranta H."/>
            <person name="LaButti K.M."/>
            <person name="Lechner B.E."/>
            <person name="Liimatainen K."/>
            <person name="Lipzen A."/>
            <person name="Lukacs Z."/>
            <person name="Mihaltcheva S."/>
            <person name="Morgado L.N."/>
            <person name="Niskanen T."/>
            <person name="Noordeloos M.E."/>
            <person name="Ohm R.A."/>
            <person name="Ortiz-Santana B."/>
            <person name="Ovrebo C."/>
            <person name="Racz N."/>
            <person name="Riley R."/>
            <person name="Savchenko A."/>
            <person name="Shiryaev A."/>
            <person name="Soop K."/>
            <person name="Spirin V."/>
            <person name="Szebenyi C."/>
            <person name="Tomsovsky M."/>
            <person name="Tulloss R.E."/>
            <person name="Uehling J."/>
            <person name="Grigoriev I.V."/>
            <person name="Vagvolgyi C."/>
            <person name="Papp T."/>
            <person name="Martin F.M."/>
            <person name="Miettinen O."/>
            <person name="Hibbett D.S."/>
            <person name="Nagy L.G."/>
        </authorList>
    </citation>
    <scope>NUCLEOTIDE SEQUENCE [LARGE SCALE GENOMIC DNA]</scope>
    <source>
        <strain evidence="2 3">OMC1185</strain>
    </source>
</reference>
<dbReference type="PANTHER" id="PTHR11289">
    <property type="entry name" value="BREAST CANCER TYPE 2 SUSCEPTIBILITY PROTEIN BRCA2"/>
    <property type="match status" value="1"/>
</dbReference>
<dbReference type="GO" id="GO:0006355">
    <property type="term" value="P:regulation of DNA-templated transcription"/>
    <property type="evidence" value="ECO:0007669"/>
    <property type="project" value="TreeGrafter"/>
</dbReference>
<dbReference type="GO" id="GO:0000724">
    <property type="term" value="P:double-strand break repair via homologous recombination"/>
    <property type="evidence" value="ECO:0007669"/>
    <property type="project" value="InterPro"/>
</dbReference>
<proteinExistence type="predicted"/>
<dbReference type="STRING" id="5364.A0A5C3NH04"/>
<dbReference type="InterPro" id="IPR036315">
    <property type="entry name" value="BRCA2_hlx_sf"/>
</dbReference>
<dbReference type="Gene3D" id="2.40.50.140">
    <property type="entry name" value="Nucleic acid-binding proteins"/>
    <property type="match status" value="3"/>
</dbReference>
<evidence type="ECO:0000313" key="2">
    <source>
        <dbReference type="EMBL" id="TFK56630.1"/>
    </source>
</evidence>
<dbReference type="SUPFAM" id="SSF50249">
    <property type="entry name" value="Nucleic acid-binding proteins"/>
    <property type="match status" value="2"/>
</dbReference>
<dbReference type="InterPro" id="IPR015187">
    <property type="entry name" value="BRCA2_OB_1"/>
</dbReference>
<dbReference type="AlphaFoldDB" id="A0A5C3NH04"/>
<evidence type="ECO:0000259" key="1">
    <source>
        <dbReference type="Pfam" id="PF09103"/>
    </source>
</evidence>
<dbReference type="InterPro" id="IPR012340">
    <property type="entry name" value="NA-bd_OB-fold"/>
</dbReference>
<dbReference type="EMBL" id="ML213503">
    <property type="protein sequence ID" value="TFK56630.1"/>
    <property type="molecule type" value="Genomic_DNA"/>
</dbReference>
<name>A0A5C3NH04_9AGAM</name>
<gene>
    <name evidence="2" type="ORF">OE88DRAFT_1730102</name>
</gene>
<dbReference type="PANTHER" id="PTHR11289:SF0">
    <property type="entry name" value="BREAST CANCER TYPE 2 SUSCEPTIBILITY PROTEIN"/>
    <property type="match status" value="1"/>
</dbReference>
<feature type="domain" description="BRCA2 OB1" evidence="1">
    <location>
        <begin position="100"/>
        <end position="220"/>
    </location>
</feature>
<accession>A0A5C3NH04</accession>
<keyword evidence="3" id="KW-1185">Reference proteome</keyword>
<dbReference type="CDD" id="cd04493">
    <property type="entry name" value="BRCA2DBD_OB1"/>
    <property type="match status" value="1"/>
</dbReference>
<dbReference type="Pfam" id="PF09103">
    <property type="entry name" value="BRCA-2_OB1"/>
    <property type="match status" value="1"/>
</dbReference>
<dbReference type="OrthoDB" id="21095at2759"/>
<organism evidence="2 3">
    <name type="scientific">Heliocybe sulcata</name>
    <dbReference type="NCBI Taxonomy" id="5364"/>
    <lineage>
        <taxon>Eukaryota</taxon>
        <taxon>Fungi</taxon>
        <taxon>Dikarya</taxon>
        <taxon>Basidiomycota</taxon>
        <taxon>Agaricomycotina</taxon>
        <taxon>Agaricomycetes</taxon>
        <taxon>Gloeophyllales</taxon>
        <taxon>Gloeophyllaceae</taxon>
        <taxon>Heliocybe</taxon>
    </lineage>
</organism>